<feature type="region of interest" description="Disordered" evidence="13">
    <location>
        <begin position="512"/>
        <end position="569"/>
    </location>
</feature>
<dbReference type="Pfam" id="PF00069">
    <property type="entry name" value="Pkinase"/>
    <property type="match status" value="1"/>
</dbReference>
<dbReference type="AlphaFoldDB" id="A0A7R8ZKR5"/>
<evidence type="ECO:0000256" key="13">
    <source>
        <dbReference type="SAM" id="MobiDB-lite"/>
    </source>
</evidence>
<keyword evidence="8" id="KW-0547">Nucleotide-binding</keyword>
<organism evidence="14">
    <name type="scientific">Cyprideis torosa</name>
    <dbReference type="NCBI Taxonomy" id="163714"/>
    <lineage>
        <taxon>Eukaryota</taxon>
        <taxon>Metazoa</taxon>
        <taxon>Ecdysozoa</taxon>
        <taxon>Arthropoda</taxon>
        <taxon>Crustacea</taxon>
        <taxon>Oligostraca</taxon>
        <taxon>Ostracoda</taxon>
        <taxon>Podocopa</taxon>
        <taxon>Podocopida</taxon>
        <taxon>Cytherocopina</taxon>
        <taxon>Cytheroidea</taxon>
        <taxon>Cytherideidae</taxon>
        <taxon>Cyprideis</taxon>
    </lineage>
</organism>
<dbReference type="FunFam" id="1.10.510.10:FF:000068">
    <property type="entry name" value="STE20/SPS1-related proline-alanine-rich protein kinase"/>
    <property type="match status" value="1"/>
</dbReference>
<feature type="compositionally biased region" description="Polar residues" evidence="13">
    <location>
        <begin position="8"/>
        <end position="19"/>
    </location>
</feature>
<evidence type="ECO:0000256" key="9">
    <source>
        <dbReference type="ARBA" id="ARBA00022777"/>
    </source>
</evidence>
<dbReference type="InterPro" id="IPR017441">
    <property type="entry name" value="Protein_kinase_ATP_BS"/>
</dbReference>
<dbReference type="OrthoDB" id="8693905at2759"/>
<feature type="region of interest" description="Disordered" evidence="13">
    <location>
        <begin position="300"/>
        <end position="329"/>
    </location>
</feature>
<evidence type="ECO:0000313" key="14">
    <source>
        <dbReference type="EMBL" id="CAD7228305.1"/>
    </source>
</evidence>
<dbReference type="Pfam" id="PF12202">
    <property type="entry name" value="OSR1_C"/>
    <property type="match status" value="1"/>
</dbReference>
<dbReference type="InterPro" id="IPR024678">
    <property type="entry name" value="Kinase_OSR1/WNK_CCT"/>
</dbReference>
<feature type="compositionally biased region" description="Basic and acidic residues" evidence="13">
    <location>
        <begin position="548"/>
        <end position="561"/>
    </location>
</feature>
<dbReference type="InterPro" id="IPR011009">
    <property type="entry name" value="Kinase-like_dom_sf"/>
</dbReference>
<dbReference type="GO" id="GO:0005737">
    <property type="term" value="C:cytoplasm"/>
    <property type="evidence" value="ECO:0007669"/>
    <property type="project" value="UniProtKB-SubCell"/>
</dbReference>
<feature type="region of interest" description="Disordered" evidence="13">
    <location>
        <begin position="93"/>
        <end position="113"/>
    </location>
</feature>
<dbReference type="PANTHER" id="PTHR48012">
    <property type="entry name" value="STERILE20-LIKE KINASE, ISOFORM B-RELATED"/>
    <property type="match status" value="1"/>
</dbReference>
<evidence type="ECO:0000256" key="3">
    <source>
        <dbReference type="ARBA" id="ARBA00012513"/>
    </source>
</evidence>
<sequence length="1188" mass="129176">MSFVTELASPSASGTQNLQVPGDGSLTVDPVCPPQRRRHHSHSGIPDQVDRSQLAFQRQLEHIMGIQLPSNQRSNLTLDTSSAACLKPLGRSYSASTSHLPQGHSPSPTLNAPGHPFSLTMAEQAKAANNLEHYHRSVSACDLSREAPYYPLRHRSNTENTYYPLQHRKVQFVSSNQYLYPSQIQPGRDGEQQVYFSGHPVVVVSNAPSSPAPGAPVCRQQPSTHGILRAPNFLFNRPSHPHSLAMRKVNVPQQQIPPPMYRSADLLMTFPHHEGNGADGVGASTVGASTLGQLQPSQLGQHQPLQLGQPRPPQLGQLQRPPMVPAVKDPHDMKRQELPVVSQVLSTPPVPSIDPRSQMIGPPQAYRDASTKSRINASTTSDKRPAGDRTSSKPLQAIKEGVHQTSSLKDVRSAATPKVHVTKSNAAHPVSPLATGLRGSLSLNNSPVPTPTSSPVSSPSLLRRFAPSNLKLILKRGQSGDRDTPSPGSSPVGSPGKRGALAGLIQASSALPIGLSSPGTPNQDGHFAPGILFPGSPGTYRKTASHASSHDGRSGGHDGKVVRRVHPVNNESYNRRRSTLGELLASKMAETITLSQWPNSPKDYEIRDSIGIGATATVYSAYCIPRNEKCAIKRINLEKWNTSMEELLKEIQAMSSCNHENVVNYYTSFVVGEELWLVLKLMDGGSLLDIIKHKVKTQDCRSGVFEEATIASILKEVLKGLEYFHNNGQIHRDIKAGNILMGVDGSVQIADFGVSAWLATGGDLSRTKSRHTFVGTPCWMAPEVMEQVTGYDNKADIWSLGITAIELATGTAPYHRFPPMKVLMLTLQNAPPTLESGIEGNVDKDRYKHYSKTFRKFIADCLQKDPSKRPTASELLRHPFLKKSKDKKYLQGAISGPSLEERVKCILVFHRPTASELLRHPFLKKAKDKKYLQGAISGPSLEERVKIKTRRVPGASGRLHRSETGDWTWSSSDEEEDDSDSEEVRRYPSRCGYFRLLTVSSFDCRQSEAHAPERRSSIRMLQEGTNENPTVTEGTLVMPNGSAMRDHVSTPPNGSDTVTCVPNRDGADFSSPARLEEDAAAPDGNHVGRTGALSLVLRMRNYNRELNDIRFDFSLGKDTPDGIASELVGAGLVDGRDMIAVAAALSKLIDSSGTLSTVTFPLGSGVVGNEIPDDKALVGFAQLTSTEE</sequence>
<proteinExistence type="inferred from homology"/>
<feature type="compositionally biased region" description="Low complexity" evidence="13">
    <location>
        <begin position="485"/>
        <end position="495"/>
    </location>
</feature>
<keyword evidence="5" id="KW-0723">Serine/threonine-protein kinase</keyword>
<comment type="catalytic activity">
    <reaction evidence="12">
        <text>L-seryl-[protein] + ATP = O-phospho-L-seryl-[protein] + ADP + H(+)</text>
        <dbReference type="Rhea" id="RHEA:17989"/>
        <dbReference type="Rhea" id="RHEA-COMP:9863"/>
        <dbReference type="Rhea" id="RHEA-COMP:11604"/>
        <dbReference type="ChEBI" id="CHEBI:15378"/>
        <dbReference type="ChEBI" id="CHEBI:29999"/>
        <dbReference type="ChEBI" id="CHEBI:30616"/>
        <dbReference type="ChEBI" id="CHEBI:83421"/>
        <dbReference type="ChEBI" id="CHEBI:456216"/>
        <dbReference type="EC" id="2.7.11.1"/>
    </reaction>
</comment>
<keyword evidence="4" id="KW-0963">Cytoplasm</keyword>
<gene>
    <name evidence="14" type="ORF">CTOB1V02_LOCUS6192</name>
</gene>
<dbReference type="PROSITE" id="PS50011">
    <property type="entry name" value="PROTEIN_KINASE_DOM"/>
    <property type="match status" value="1"/>
</dbReference>
<evidence type="ECO:0000256" key="12">
    <source>
        <dbReference type="ARBA" id="ARBA00048679"/>
    </source>
</evidence>
<evidence type="ECO:0000256" key="7">
    <source>
        <dbReference type="ARBA" id="ARBA00022679"/>
    </source>
</evidence>
<dbReference type="Gene3D" id="3.30.200.20">
    <property type="entry name" value="Phosphorylase Kinase, domain 1"/>
    <property type="match status" value="1"/>
</dbReference>
<feature type="region of interest" description="Disordered" evidence="13">
    <location>
        <begin position="947"/>
        <end position="984"/>
    </location>
</feature>
<comment type="subcellular location">
    <subcellularLocation>
        <location evidence="1">Cytoplasm</location>
    </subcellularLocation>
</comment>
<dbReference type="GO" id="GO:0004674">
    <property type="term" value="F:protein serine/threonine kinase activity"/>
    <property type="evidence" value="ECO:0007669"/>
    <property type="project" value="UniProtKB-KW"/>
</dbReference>
<dbReference type="EMBL" id="OB661472">
    <property type="protein sequence ID" value="CAD7228305.1"/>
    <property type="molecule type" value="Genomic_DNA"/>
</dbReference>
<evidence type="ECO:0000256" key="2">
    <source>
        <dbReference type="ARBA" id="ARBA00008874"/>
    </source>
</evidence>
<keyword evidence="7" id="KW-0808">Transferase</keyword>
<keyword evidence="10" id="KW-0067">ATP-binding</keyword>
<keyword evidence="6" id="KW-0597">Phosphoprotein</keyword>
<feature type="compositionally biased region" description="Acidic residues" evidence="13">
    <location>
        <begin position="972"/>
        <end position="981"/>
    </location>
</feature>
<evidence type="ECO:0000256" key="4">
    <source>
        <dbReference type="ARBA" id="ARBA00022490"/>
    </source>
</evidence>
<dbReference type="PROSITE" id="PS00107">
    <property type="entry name" value="PROTEIN_KINASE_ATP"/>
    <property type="match status" value="1"/>
</dbReference>
<evidence type="ECO:0000256" key="11">
    <source>
        <dbReference type="ARBA" id="ARBA00047899"/>
    </source>
</evidence>
<dbReference type="CDD" id="cd06610">
    <property type="entry name" value="STKc_OSR1_SPAK"/>
    <property type="match status" value="1"/>
</dbReference>
<keyword evidence="9" id="KW-0418">Kinase</keyword>
<accession>A0A7R8ZKR5</accession>
<dbReference type="SMART" id="SM00220">
    <property type="entry name" value="S_TKc"/>
    <property type="match status" value="1"/>
</dbReference>
<name>A0A7R8ZKR5_9CRUS</name>
<dbReference type="InterPro" id="IPR050629">
    <property type="entry name" value="STE20/SPS1-PAK"/>
</dbReference>
<feature type="compositionally biased region" description="Low complexity" evidence="13">
    <location>
        <begin position="300"/>
        <end position="321"/>
    </location>
</feature>
<comment type="similarity">
    <text evidence="2">Belongs to the protein kinase superfamily. STE Ser/Thr protein kinase family. STE20 subfamily.</text>
</comment>
<feature type="region of interest" description="Disordered" evidence="13">
    <location>
        <begin position="1"/>
        <end position="50"/>
    </location>
</feature>
<evidence type="ECO:0000256" key="8">
    <source>
        <dbReference type="ARBA" id="ARBA00022741"/>
    </source>
</evidence>
<dbReference type="FunFam" id="3.30.200.20:FF:000114">
    <property type="entry name" value="serine/threonine-protein kinase OSR1 isoform X1"/>
    <property type="match status" value="1"/>
</dbReference>
<dbReference type="GO" id="GO:0005524">
    <property type="term" value="F:ATP binding"/>
    <property type="evidence" value="ECO:0007669"/>
    <property type="project" value="UniProtKB-UniRule"/>
</dbReference>
<dbReference type="SUPFAM" id="SSF56112">
    <property type="entry name" value="Protein kinase-like (PK-like)"/>
    <property type="match status" value="1"/>
</dbReference>
<feature type="compositionally biased region" description="Polar residues" evidence="13">
    <location>
        <begin position="93"/>
        <end position="110"/>
    </location>
</feature>
<feature type="compositionally biased region" description="Basic and acidic residues" evidence="13">
    <location>
        <begin position="381"/>
        <end position="391"/>
    </location>
</feature>
<dbReference type="Gene3D" id="3.10.20.90">
    <property type="entry name" value="Phosphatidylinositol 3-kinase Catalytic Subunit, Chain A, domain 1"/>
    <property type="match status" value="1"/>
</dbReference>
<feature type="region of interest" description="Disordered" evidence="13">
    <location>
        <begin position="476"/>
        <end position="499"/>
    </location>
</feature>
<evidence type="ECO:0000256" key="10">
    <source>
        <dbReference type="ARBA" id="ARBA00022840"/>
    </source>
</evidence>
<protein>
    <recommendedName>
        <fullName evidence="3">non-specific serine/threonine protein kinase</fullName>
        <ecNumber evidence="3">2.7.11.1</ecNumber>
    </recommendedName>
</protein>
<reference evidence="14" key="1">
    <citation type="submission" date="2020-11" db="EMBL/GenBank/DDBJ databases">
        <authorList>
            <person name="Tran Van P."/>
        </authorList>
    </citation>
    <scope>NUCLEOTIDE SEQUENCE</scope>
</reference>
<feature type="region of interest" description="Disordered" evidence="13">
    <location>
        <begin position="345"/>
        <end position="462"/>
    </location>
</feature>
<dbReference type="PANTHER" id="PTHR48012:SF16">
    <property type="entry name" value="NON-SPECIFIC SERINE_THREONINE PROTEIN KINASE"/>
    <property type="match status" value="1"/>
</dbReference>
<evidence type="ECO:0000256" key="5">
    <source>
        <dbReference type="ARBA" id="ARBA00022527"/>
    </source>
</evidence>
<dbReference type="InterPro" id="IPR000719">
    <property type="entry name" value="Prot_kinase_dom"/>
</dbReference>
<evidence type="ECO:0000256" key="1">
    <source>
        <dbReference type="ARBA" id="ARBA00004496"/>
    </source>
</evidence>
<feature type="compositionally biased region" description="Low complexity" evidence="13">
    <location>
        <begin position="442"/>
        <end position="461"/>
    </location>
</feature>
<dbReference type="Gene3D" id="1.10.510.10">
    <property type="entry name" value="Transferase(Phosphotransferase) domain 1"/>
    <property type="match status" value="1"/>
</dbReference>
<evidence type="ECO:0000256" key="6">
    <source>
        <dbReference type="ARBA" id="ARBA00022553"/>
    </source>
</evidence>
<dbReference type="EC" id="2.7.11.1" evidence="3"/>
<comment type="catalytic activity">
    <reaction evidence="11">
        <text>L-threonyl-[protein] + ATP = O-phospho-L-threonyl-[protein] + ADP + H(+)</text>
        <dbReference type="Rhea" id="RHEA:46608"/>
        <dbReference type="Rhea" id="RHEA-COMP:11060"/>
        <dbReference type="Rhea" id="RHEA-COMP:11605"/>
        <dbReference type="ChEBI" id="CHEBI:15378"/>
        <dbReference type="ChEBI" id="CHEBI:30013"/>
        <dbReference type="ChEBI" id="CHEBI:30616"/>
        <dbReference type="ChEBI" id="CHEBI:61977"/>
        <dbReference type="ChEBI" id="CHEBI:456216"/>
        <dbReference type="EC" id="2.7.11.1"/>
    </reaction>
</comment>